<dbReference type="STRING" id="80972.ENSAOCP00000005167"/>
<dbReference type="SUPFAM" id="SSF50809">
    <property type="entry name" value="XRCC4, N-terminal domain"/>
    <property type="match status" value="1"/>
</dbReference>
<evidence type="ECO:0000256" key="3">
    <source>
        <dbReference type="ARBA" id="ARBA00023172"/>
    </source>
</evidence>
<reference evidence="11" key="2">
    <citation type="submission" date="2025-08" db="UniProtKB">
        <authorList>
            <consortium name="Ensembl"/>
        </authorList>
    </citation>
    <scope>IDENTIFICATION</scope>
</reference>
<evidence type="ECO:0000256" key="4">
    <source>
        <dbReference type="ARBA" id="ARBA00023204"/>
    </source>
</evidence>
<dbReference type="Ensembl" id="ENSAOCT00000006764.2">
    <property type="protein sequence ID" value="ENSAOCP00000005167.1"/>
    <property type="gene ID" value="ENSAOCG00000008649.2"/>
</dbReference>
<name>A0A3Q1AUK1_AMPOC</name>
<evidence type="ECO:0000256" key="6">
    <source>
        <dbReference type="ARBA" id="ARBA00025728"/>
    </source>
</evidence>
<dbReference type="GO" id="GO:0032807">
    <property type="term" value="C:DNA ligase IV complex"/>
    <property type="evidence" value="ECO:0007669"/>
    <property type="project" value="TreeGrafter"/>
</dbReference>
<dbReference type="OrthoDB" id="8064436at2759"/>
<evidence type="ECO:0000256" key="7">
    <source>
        <dbReference type="SAM" id="MobiDB-lite"/>
    </source>
</evidence>
<accession>A0A3Q1AUK1</accession>
<proteinExistence type="inferred from homology"/>
<dbReference type="GO" id="GO:0005958">
    <property type="term" value="C:DNA-dependent protein kinase-DNA ligase 4 complex"/>
    <property type="evidence" value="ECO:0007669"/>
    <property type="project" value="TreeGrafter"/>
</dbReference>
<dbReference type="SUPFAM" id="SSF58022">
    <property type="entry name" value="XRCC4, C-terminal oligomerization domain"/>
    <property type="match status" value="1"/>
</dbReference>
<dbReference type="GO" id="GO:0003677">
    <property type="term" value="F:DNA binding"/>
    <property type="evidence" value="ECO:0007669"/>
    <property type="project" value="InterPro"/>
</dbReference>
<reference evidence="11 12" key="1">
    <citation type="submission" date="2022-01" db="EMBL/GenBank/DDBJ databases">
        <title>A chromosome-scale genome assembly of the false clownfish, Amphiprion ocellaris.</title>
        <authorList>
            <person name="Ryu T."/>
        </authorList>
    </citation>
    <scope>NUCLEOTIDE SEQUENCE [LARGE SCALE GENOMIC DNA]</scope>
</reference>
<feature type="compositionally biased region" description="Acidic residues" evidence="7">
    <location>
        <begin position="230"/>
        <end position="244"/>
    </location>
</feature>
<evidence type="ECO:0000313" key="11">
    <source>
        <dbReference type="Ensembl" id="ENSAOCP00000005167.1"/>
    </source>
</evidence>
<feature type="region of interest" description="Disordered" evidence="7">
    <location>
        <begin position="205"/>
        <end position="336"/>
    </location>
</feature>
<dbReference type="GeneID" id="111580627"/>
<dbReference type="GeneTree" id="ENSGT00940000166544"/>
<evidence type="ECO:0000259" key="8">
    <source>
        <dbReference type="Pfam" id="PF06632"/>
    </source>
</evidence>
<feature type="domain" description="XRCC4 N-terminal" evidence="8">
    <location>
        <begin position="17"/>
        <end position="119"/>
    </location>
</feature>
<dbReference type="Pfam" id="PF21924">
    <property type="entry name" value="XRCC4_CC"/>
    <property type="match status" value="1"/>
</dbReference>
<dbReference type="InterPro" id="IPR053961">
    <property type="entry name" value="XRCC4_N"/>
</dbReference>
<dbReference type="Gene3D" id="1.20.5.370">
    <property type="match status" value="1"/>
</dbReference>
<dbReference type="RefSeq" id="XP_054860115.1">
    <property type="nucleotide sequence ID" value="XM_055004140.1"/>
</dbReference>
<dbReference type="AlphaFoldDB" id="A0A3Q1AUK1"/>
<keyword evidence="12" id="KW-1185">Reference proteome</keyword>
<comment type="similarity">
    <text evidence="6">Belongs to the XRCC4-XLF family. XRCC4 subfamily.</text>
</comment>
<keyword evidence="2" id="KW-0227">DNA damage</keyword>
<dbReference type="Pfam" id="PF21925">
    <property type="entry name" value="XRCC4_C"/>
    <property type="match status" value="1"/>
</dbReference>
<protein>
    <recommendedName>
        <fullName evidence="13">X-ray repair complementing defective repair in Chinese hamster cells 4</fullName>
    </recommendedName>
</protein>
<dbReference type="Pfam" id="PF06632">
    <property type="entry name" value="XRCC4"/>
    <property type="match status" value="1"/>
</dbReference>
<dbReference type="Gene3D" id="2.170.210.10">
    <property type="entry name" value="DNA double-strand break repair and VJ recombination XRCC4, N-terminal"/>
    <property type="match status" value="1"/>
</dbReference>
<dbReference type="InterPro" id="IPR038051">
    <property type="entry name" value="XRCC4-like_N_sf"/>
</dbReference>
<dbReference type="GO" id="GO:0033152">
    <property type="term" value="P:immunoglobulin V(D)J recombination"/>
    <property type="evidence" value="ECO:0007669"/>
    <property type="project" value="TreeGrafter"/>
</dbReference>
<evidence type="ECO:0000259" key="10">
    <source>
        <dbReference type="Pfam" id="PF21925"/>
    </source>
</evidence>
<sequence>MHTSICEILVSSEPDSSYFLRLDWEGRGLASGFQCMLTDGQTAWRGAVSEAAVCSEAEELEMQMERYIRDLQQALTTAESSTSYSFSLTPSPPNHSSAVMLTYEKIEKDLSFRLGCVMLEAVTEPAEAVRELLTHSLHKGNTLQHHNQKLQEENQRLRREQQRIAAELKRYAHGKEALEAELYSRFVLVLNEKKAKIRSLQETVTTLQDTRSSDKQKKTDPVKSDQTPGQDDEYGGSTDEEPEEVQPTPASNLQSRASSTPSPLDDSLRDITDVAPSRKRRLRHLGALGPTVKRPDPETSQRTSSDSAGSSKLLTPQRSADAAAASSAVEDLFEDF</sequence>
<reference evidence="11" key="3">
    <citation type="submission" date="2025-09" db="UniProtKB">
        <authorList>
            <consortium name="Ensembl"/>
        </authorList>
    </citation>
    <scope>IDENTIFICATION</scope>
</reference>
<evidence type="ECO:0000256" key="5">
    <source>
        <dbReference type="ARBA" id="ARBA00023242"/>
    </source>
</evidence>
<dbReference type="GO" id="GO:0006303">
    <property type="term" value="P:double-strand break repair via nonhomologous end joining"/>
    <property type="evidence" value="ECO:0007669"/>
    <property type="project" value="UniProtKB-ARBA"/>
</dbReference>
<dbReference type="Proteomes" id="UP001501940">
    <property type="component" value="Chromosome 17"/>
</dbReference>
<keyword evidence="3" id="KW-0233">DNA recombination</keyword>
<gene>
    <name evidence="11" type="primary">XRCC4</name>
</gene>
<dbReference type="CDD" id="cd22283">
    <property type="entry name" value="HD_XRCC4_N"/>
    <property type="match status" value="1"/>
</dbReference>
<feature type="domain" description="XRCC4 C-terminal" evidence="10">
    <location>
        <begin position="230"/>
        <end position="334"/>
    </location>
</feature>
<evidence type="ECO:0000313" key="12">
    <source>
        <dbReference type="Proteomes" id="UP001501940"/>
    </source>
</evidence>
<dbReference type="RefSeq" id="XP_023144219.1">
    <property type="nucleotide sequence ID" value="XM_023288451.3"/>
</dbReference>
<dbReference type="InterPro" id="IPR009089">
    <property type="entry name" value="XRCC4_N_sf"/>
</dbReference>
<feature type="compositionally biased region" description="Polar residues" evidence="7">
    <location>
        <begin position="248"/>
        <end position="262"/>
    </location>
</feature>
<feature type="compositionally biased region" description="Polar residues" evidence="7">
    <location>
        <begin position="300"/>
        <end position="318"/>
    </location>
</feature>
<evidence type="ECO:0008006" key="13">
    <source>
        <dbReference type="Google" id="ProtNLM"/>
    </source>
</evidence>
<dbReference type="InterPro" id="IPR053963">
    <property type="entry name" value="XRCC4_C"/>
</dbReference>
<dbReference type="OMA" id="FIKGTWF"/>
<feature type="compositionally biased region" description="Basic and acidic residues" evidence="7">
    <location>
        <begin position="211"/>
        <end position="223"/>
    </location>
</feature>
<evidence type="ECO:0000259" key="9">
    <source>
        <dbReference type="Pfam" id="PF21924"/>
    </source>
</evidence>
<feature type="domain" description="XRCC4 coiled-coil" evidence="9">
    <location>
        <begin position="124"/>
        <end position="200"/>
    </location>
</feature>
<dbReference type="InterPro" id="IPR053962">
    <property type="entry name" value="XRCC4_CC"/>
</dbReference>
<dbReference type="InterPro" id="IPR010585">
    <property type="entry name" value="DNA_repair_prot_XRCC4"/>
</dbReference>
<organism evidence="11 12">
    <name type="scientific">Amphiprion ocellaris</name>
    <name type="common">Clown anemonefish</name>
    <dbReference type="NCBI Taxonomy" id="80972"/>
    <lineage>
        <taxon>Eukaryota</taxon>
        <taxon>Metazoa</taxon>
        <taxon>Chordata</taxon>
        <taxon>Craniata</taxon>
        <taxon>Vertebrata</taxon>
        <taxon>Euteleostomi</taxon>
        <taxon>Actinopterygii</taxon>
        <taxon>Neopterygii</taxon>
        <taxon>Teleostei</taxon>
        <taxon>Neoteleostei</taxon>
        <taxon>Acanthomorphata</taxon>
        <taxon>Ovalentaria</taxon>
        <taxon>Pomacentridae</taxon>
        <taxon>Amphiprion</taxon>
    </lineage>
</organism>
<comment type="subcellular location">
    <subcellularLocation>
        <location evidence="1">Nucleus</location>
    </subcellularLocation>
</comment>
<dbReference type="InterPro" id="IPR014751">
    <property type="entry name" value="XRCC4-like_C"/>
</dbReference>
<dbReference type="GO" id="GO:0010165">
    <property type="term" value="P:response to X-ray"/>
    <property type="evidence" value="ECO:0007669"/>
    <property type="project" value="TreeGrafter"/>
</dbReference>
<feature type="compositionally biased region" description="Low complexity" evidence="7">
    <location>
        <begin position="319"/>
        <end position="328"/>
    </location>
</feature>
<keyword evidence="5" id="KW-0539">Nucleus</keyword>
<evidence type="ECO:0000256" key="1">
    <source>
        <dbReference type="ARBA" id="ARBA00004123"/>
    </source>
</evidence>
<evidence type="ECO:0000256" key="2">
    <source>
        <dbReference type="ARBA" id="ARBA00022763"/>
    </source>
</evidence>
<keyword evidence="4" id="KW-0234">DNA repair</keyword>
<dbReference type="PANTHER" id="PTHR28559">
    <property type="entry name" value="DNA REPAIR PROTEIN XRCC4"/>
    <property type="match status" value="1"/>
</dbReference>
<dbReference type="PANTHER" id="PTHR28559:SF1">
    <property type="entry name" value="DNA REPAIR PROTEIN XRCC4"/>
    <property type="match status" value="1"/>
</dbReference>